<accession>A0A3L9Z3I4</accession>
<reference evidence="2 3" key="1">
    <citation type="submission" date="2018-10" db="EMBL/GenBank/DDBJ databases">
        <title>Genomic Encyclopedia of Archaeal and Bacterial Type Strains, Phase II (KMG-II): from individual species to whole genera.</title>
        <authorList>
            <person name="Goeker M."/>
        </authorList>
    </citation>
    <scope>NUCLEOTIDE SEQUENCE [LARGE SCALE GENOMIC DNA]</scope>
    <source>
        <strain evidence="2 3">DSM 23424</strain>
    </source>
</reference>
<sequence length="247" mass="27707">MANILITGGTGLLGFHMVKSMLNEGHKVVFTTRSKEKADNLLDENHLDRKNVSVIEIDFSSENFEDELMSQISIQFDVLIFNARNLDNLKIDNNGKVSAKQFQDEFAMAVTIPYLITNKILDEGHKVGDIIFIGSMYGSVAPNPQLYDNFEGQSPINYGIAKAAQIHLSKELAVRLAPSKIRCNTISYGGIEGRVDVEFKKRYARLTPLSRMLKLDDIYPPIKMLLDNAELPITGENIKIDGGWTIW</sequence>
<dbReference type="OrthoDB" id="9804774at2"/>
<evidence type="ECO:0008006" key="4">
    <source>
        <dbReference type="Google" id="ProtNLM"/>
    </source>
</evidence>
<proteinExistence type="inferred from homology"/>
<dbReference type="PRINTS" id="PR00081">
    <property type="entry name" value="GDHRDH"/>
</dbReference>
<evidence type="ECO:0000313" key="2">
    <source>
        <dbReference type="EMBL" id="RMA65989.1"/>
    </source>
</evidence>
<dbReference type="GO" id="GO:0016616">
    <property type="term" value="F:oxidoreductase activity, acting on the CH-OH group of donors, NAD or NADP as acceptor"/>
    <property type="evidence" value="ECO:0007669"/>
    <property type="project" value="TreeGrafter"/>
</dbReference>
<protein>
    <recommendedName>
        <fullName evidence="4">NAD(P)-dependent dehydrogenase (Short-subunit alcohol dehydrogenase family)</fullName>
    </recommendedName>
</protein>
<dbReference type="InterPro" id="IPR036291">
    <property type="entry name" value="NAD(P)-bd_dom_sf"/>
</dbReference>
<gene>
    <name evidence="2" type="ORF">BXY75_0405</name>
</gene>
<dbReference type="InterPro" id="IPR002347">
    <property type="entry name" value="SDR_fam"/>
</dbReference>
<dbReference type="AlphaFoldDB" id="A0A3L9Z3I4"/>
<dbReference type="EMBL" id="REFC01000011">
    <property type="protein sequence ID" value="RMA65989.1"/>
    <property type="molecule type" value="Genomic_DNA"/>
</dbReference>
<dbReference type="SUPFAM" id="SSF51735">
    <property type="entry name" value="NAD(P)-binding Rossmann-fold domains"/>
    <property type="match status" value="1"/>
</dbReference>
<organism evidence="2 3">
    <name type="scientific">Ulvibacter antarcticus</name>
    <dbReference type="NCBI Taxonomy" id="442714"/>
    <lineage>
        <taxon>Bacteria</taxon>
        <taxon>Pseudomonadati</taxon>
        <taxon>Bacteroidota</taxon>
        <taxon>Flavobacteriia</taxon>
        <taxon>Flavobacteriales</taxon>
        <taxon>Flavobacteriaceae</taxon>
        <taxon>Ulvibacter</taxon>
    </lineage>
</organism>
<comment type="similarity">
    <text evidence="1">Belongs to the short-chain dehydrogenases/reductases (SDR) family.</text>
</comment>
<dbReference type="PANTHER" id="PTHR42760">
    <property type="entry name" value="SHORT-CHAIN DEHYDROGENASES/REDUCTASES FAMILY MEMBER"/>
    <property type="match status" value="1"/>
</dbReference>
<comment type="caution">
    <text evidence="2">The sequence shown here is derived from an EMBL/GenBank/DDBJ whole genome shotgun (WGS) entry which is preliminary data.</text>
</comment>
<keyword evidence="3" id="KW-1185">Reference proteome</keyword>
<dbReference type="Proteomes" id="UP000271339">
    <property type="component" value="Unassembled WGS sequence"/>
</dbReference>
<name>A0A3L9Z3I4_9FLAO</name>
<dbReference type="Pfam" id="PF13561">
    <property type="entry name" value="adh_short_C2"/>
    <property type="match status" value="1"/>
</dbReference>
<dbReference type="RefSeq" id="WP_121906009.1">
    <property type="nucleotide sequence ID" value="NZ_REFC01000011.1"/>
</dbReference>
<evidence type="ECO:0000313" key="3">
    <source>
        <dbReference type="Proteomes" id="UP000271339"/>
    </source>
</evidence>
<dbReference type="Gene3D" id="3.40.50.720">
    <property type="entry name" value="NAD(P)-binding Rossmann-like Domain"/>
    <property type="match status" value="1"/>
</dbReference>
<evidence type="ECO:0000256" key="1">
    <source>
        <dbReference type="ARBA" id="ARBA00006484"/>
    </source>
</evidence>